<sequence length="71" mass="7719">MIEKPRTFAGIGTTIREARIKRGWSQTVLGERAGVSRPTVARIEADHDISTATLSKVATALGLTVELEVRE</sequence>
<dbReference type="EMBL" id="PPXC01000001">
    <property type="protein sequence ID" value="POH75171.1"/>
    <property type="molecule type" value="Genomic_DNA"/>
</dbReference>
<dbReference type="InterPro" id="IPR001387">
    <property type="entry name" value="Cro/C1-type_HTH"/>
</dbReference>
<evidence type="ECO:0000313" key="3">
    <source>
        <dbReference type="Proteomes" id="UP000237061"/>
    </source>
</evidence>
<gene>
    <name evidence="2" type="ORF">CVS27_00735</name>
</gene>
<organism evidence="2 3">
    <name type="scientific">Arthrobacter glacialis</name>
    <dbReference type="NCBI Taxonomy" id="1664"/>
    <lineage>
        <taxon>Bacteria</taxon>
        <taxon>Bacillati</taxon>
        <taxon>Actinomycetota</taxon>
        <taxon>Actinomycetes</taxon>
        <taxon>Micrococcales</taxon>
        <taxon>Micrococcaceae</taxon>
        <taxon>Arthrobacter</taxon>
    </lineage>
</organism>
<evidence type="ECO:0000313" key="2">
    <source>
        <dbReference type="EMBL" id="POH75171.1"/>
    </source>
</evidence>
<dbReference type="RefSeq" id="WP_103463830.1">
    <property type="nucleotide sequence ID" value="NZ_PPXC01000001.1"/>
</dbReference>
<dbReference type="AlphaFoldDB" id="A0A2S4A0Y5"/>
<name>A0A2S4A0Y5_ARTGL</name>
<dbReference type="SMART" id="SM00530">
    <property type="entry name" value="HTH_XRE"/>
    <property type="match status" value="1"/>
</dbReference>
<reference evidence="2 3" key="1">
    <citation type="submission" date="2018-01" db="EMBL/GenBank/DDBJ databases">
        <title>Arthrobacter sp. nov., from glaciers in China.</title>
        <authorList>
            <person name="Liu Q."/>
            <person name="Xin Y.-H."/>
        </authorList>
    </citation>
    <scope>NUCLEOTIDE SEQUENCE [LARGE SCALE GENOMIC DNA]</scope>
    <source>
        <strain evidence="2 3">HLT2-12-2</strain>
    </source>
</reference>
<dbReference type="GO" id="GO:0003677">
    <property type="term" value="F:DNA binding"/>
    <property type="evidence" value="ECO:0007669"/>
    <property type="project" value="InterPro"/>
</dbReference>
<dbReference type="InterPro" id="IPR010982">
    <property type="entry name" value="Lambda_DNA-bd_dom_sf"/>
</dbReference>
<feature type="domain" description="HTH cro/C1-type" evidence="1">
    <location>
        <begin position="15"/>
        <end position="67"/>
    </location>
</feature>
<keyword evidence="3" id="KW-1185">Reference proteome</keyword>
<evidence type="ECO:0000259" key="1">
    <source>
        <dbReference type="PROSITE" id="PS50943"/>
    </source>
</evidence>
<accession>A0A2S4A0Y5</accession>
<dbReference type="Proteomes" id="UP000237061">
    <property type="component" value="Unassembled WGS sequence"/>
</dbReference>
<dbReference type="SUPFAM" id="SSF47413">
    <property type="entry name" value="lambda repressor-like DNA-binding domains"/>
    <property type="match status" value="1"/>
</dbReference>
<dbReference type="Pfam" id="PF01381">
    <property type="entry name" value="HTH_3"/>
    <property type="match status" value="1"/>
</dbReference>
<dbReference type="Gene3D" id="1.10.260.40">
    <property type="entry name" value="lambda repressor-like DNA-binding domains"/>
    <property type="match status" value="1"/>
</dbReference>
<proteinExistence type="predicted"/>
<protein>
    <submittedName>
        <fullName evidence="2">Transcriptional regulator</fullName>
    </submittedName>
</protein>
<dbReference type="CDD" id="cd00093">
    <property type="entry name" value="HTH_XRE"/>
    <property type="match status" value="1"/>
</dbReference>
<comment type="caution">
    <text evidence="2">The sequence shown here is derived from an EMBL/GenBank/DDBJ whole genome shotgun (WGS) entry which is preliminary data.</text>
</comment>
<dbReference type="PROSITE" id="PS50943">
    <property type="entry name" value="HTH_CROC1"/>
    <property type="match status" value="1"/>
</dbReference>